<proteinExistence type="predicted"/>
<evidence type="ECO:0000313" key="3">
    <source>
        <dbReference type="EMBL" id="EQD72544.1"/>
    </source>
</evidence>
<dbReference type="EMBL" id="AUZY01005156">
    <property type="protein sequence ID" value="EQD59901.1"/>
    <property type="molecule type" value="Genomic_DNA"/>
</dbReference>
<evidence type="ECO:0000313" key="2">
    <source>
        <dbReference type="EMBL" id="EQD59901.1"/>
    </source>
</evidence>
<dbReference type="EMBL" id="AUZX01003933">
    <property type="protein sequence ID" value="EQD72544.1"/>
    <property type="molecule type" value="Genomic_DNA"/>
</dbReference>
<organism evidence="2">
    <name type="scientific">mine drainage metagenome</name>
    <dbReference type="NCBI Taxonomy" id="410659"/>
    <lineage>
        <taxon>unclassified sequences</taxon>
        <taxon>metagenomes</taxon>
        <taxon>ecological metagenomes</taxon>
    </lineage>
</organism>
<keyword evidence="1" id="KW-0472">Membrane</keyword>
<evidence type="ECO:0000256" key="1">
    <source>
        <dbReference type="SAM" id="Phobius"/>
    </source>
</evidence>
<dbReference type="AlphaFoldDB" id="T1AHC2"/>
<accession>T1AHC2</accession>
<reference evidence="2" key="1">
    <citation type="submission" date="2013-08" db="EMBL/GenBank/DDBJ databases">
        <authorList>
            <person name="Mendez C."/>
            <person name="Richter M."/>
            <person name="Ferrer M."/>
            <person name="Sanchez J."/>
        </authorList>
    </citation>
    <scope>NUCLEOTIDE SEQUENCE</scope>
</reference>
<protein>
    <submittedName>
        <fullName evidence="2">Uncharacterized protein</fullName>
    </submittedName>
</protein>
<keyword evidence="1" id="KW-0812">Transmembrane</keyword>
<sequence length="100" mass="10787">MQAAGHSPAAFPLPDPYFGLAGLRPAARAHESDLWLGPMRQTTHYAGALLYLFTVGCCYSMFTAVVLEFLGDSGKSGSTRYSIINSRGDIPVLYMLQVDG</sequence>
<gene>
    <name evidence="3" type="ORF">B1A_05402</name>
    <name evidence="2" type="ORF">B1B_07996</name>
</gene>
<name>T1AHC2_9ZZZZ</name>
<keyword evidence="1" id="KW-1133">Transmembrane helix</keyword>
<comment type="caution">
    <text evidence="2">The sequence shown here is derived from an EMBL/GenBank/DDBJ whole genome shotgun (WGS) entry which is preliminary data.</text>
</comment>
<reference evidence="2" key="2">
    <citation type="journal article" date="2014" name="ISME J.">
        <title>Microbial stratification in low pH oxic and suboxic macroscopic growths along an acid mine drainage.</title>
        <authorList>
            <person name="Mendez-Garcia C."/>
            <person name="Mesa V."/>
            <person name="Sprenger R.R."/>
            <person name="Richter M."/>
            <person name="Diez M.S."/>
            <person name="Solano J."/>
            <person name="Bargiela R."/>
            <person name="Golyshina O.V."/>
            <person name="Manteca A."/>
            <person name="Ramos J.L."/>
            <person name="Gallego J.R."/>
            <person name="Llorente I."/>
            <person name="Martins Dos Santos V.A."/>
            <person name="Jensen O.N."/>
            <person name="Pelaez A.I."/>
            <person name="Sanchez J."/>
            <person name="Ferrer M."/>
        </authorList>
    </citation>
    <scope>NUCLEOTIDE SEQUENCE</scope>
</reference>
<feature type="transmembrane region" description="Helical" evidence="1">
    <location>
        <begin position="48"/>
        <end position="70"/>
    </location>
</feature>